<dbReference type="InterPro" id="IPR024072">
    <property type="entry name" value="DHFR-like_dom_sf"/>
</dbReference>
<dbReference type="InterPro" id="IPR002734">
    <property type="entry name" value="RibDG_C"/>
</dbReference>
<comment type="caution">
    <text evidence="2">The sequence shown here is derived from an EMBL/GenBank/DDBJ whole genome shotgun (WGS) entry which is preliminary data.</text>
</comment>
<sequence length="185" mass="20671">MGNLLYVPICSLDGFVSDPDGDHDWAEPSPDVFDFLNELQERISTELYGRRTYEVMSVWETDPTLGESGEHEGDFAEWWQRTEKVVYSTTLTEVTTSRTRLEPHFDPEAVRRLKAESPGDLSVFGPTLAAQAFAAGLVDELHLVLSPMTIGGGLRALPSQRLQLSLLENRRFADSTVHLRYAVGS</sequence>
<dbReference type="Gene3D" id="3.40.430.10">
    <property type="entry name" value="Dihydrofolate Reductase, subunit A"/>
    <property type="match status" value="1"/>
</dbReference>
<organism evidence="2 3">
    <name type="scientific">Oceanitalea stevensii</name>
    <dbReference type="NCBI Taxonomy" id="2763072"/>
    <lineage>
        <taxon>Bacteria</taxon>
        <taxon>Bacillati</taxon>
        <taxon>Actinomycetota</taxon>
        <taxon>Actinomycetes</taxon>
        <taxon>Micrococcales</taxon>
        <taxon>Bogoriellaceae</taxon>
        <taxon>Georgenia</taxon>
    </lineage>
</organism>
<reference evidence="2 3" key="1">
    <citation type="submission" date="2020-08" db="EMBL/GenBank/DDBJ databases">
        <title>A Genomic Blueprint of the Chicken Gut Microbiome.</title>
        <authorList>
            <person name="Gilroy R."/>
            <person name="Ravi A."/>
            <person name="Getino M."/>
            <person name="Pursley I."/>
            <person name="Horton D.L."/>
            <person name="Alikhan N.-F."/>
            <person name="Baker D."/>
            <person name="Gharbi K."/>
            <person name="Hall N."/>
            <person name="Watson M."/>
            <person name="Adriaenssens E.M."/>
            <person name="Foster-Nyarko E."/>
            <person name="Jarju S."/>
            <person name="Secka A."/>
            <person name="Antonio M."/>
            <person name="Oren A."/>
            <person name="Chaudhuri R."/>
            <person name="La Ragione R.M."/>
            <person name="Hildebrand F."/>
            <person name="Pallen M.J."/>
        </authorList>
    </citation>
    <scope>NUCLEOTIDE SEQUENCE [LARGE SCALE GENOMIC DNA]</scope>
    <source>
        <strain evidence="2 3">Sa1BUA1</strain>
    </source>
</reference>
<feature type="domain" description="Bacterial bifunctional deaminase-reductase C-terminal" evidence="1">
    <location>
        <begin position="9"/>
        <end position="166"/>
    </location>
</feature>
<protein>
    <submittedName>
        <fullName evidence="2">Dihydrofolate reductase family protein</fullName>
    </submittedName>
</protein>
<keyword evidence="3" id="KW-1185">Reference proteome</keyword>
<name>A0ABR8YYB1_9MICO</name>
<dbReference type="PANTHER" id="PTHR38011:SF11">
    <property type="entry name" value="2,5-DIAMINO-6-RIBOSYLAMINO-4(3H)-PYRIMIDINONE 5'-PHOSPHATE REDUCTASE"/>
    <property type="match status" value="1"/>
</dbReference>
<evidence type="ECO:0000259" key="1">
    <source>
        <dbReference type="Pfam" id="PF01872"/>
    </source>
</evidence>
<evidence type="ECO:0000313" key="3">
    <source>
        <dbReference type="Proteomes" id="UP000661894"/>
    </source>
</evidence>
<dbReference type="RefSeq" id="WP_251838181.1">
    <property type="nucleotide sequence ID" value="NZ_JACSPO010000001.1"/>
</dbReference>
<dbReference type="EMBL" id="JACSPO010000001">
    <property type="protein sequence ID" value="MBD8061035.1"/>
    <property type="molecule type" value="Genomic_DNA"/>
</dbReference>
<dbReference type="Pfam" id="PF01872">
    <property type="entry name" value="RibD_C"/>
    <property type="match status" value="1"/>
</dbReference>
<proteinExistence type="predicted"/>
<dbReference type="InterPro" id="IPR050765">
    <property type="entry name" value="Riboflavin_Biosynth_HTPR"/>
</dbReference>
<evidence type="ECO:0000313" key="2">
    <source>
        <dbReference type="EMBL" id="MBD8061035.1"/>
    </source>
</evidence>
<dbReference type="SUPFAM" id="SSF53597">
    <property type="entry name" value="Dihydrofolate reductase-like"/>
    <property type="match status" value="1"/>
</dbReference>
<gene>
    <name evidence="2" type="ORF">H9624_01700</name>
</gene>
<dbReference type="PANTHER" id="PTHR38011">
    <property type="entry name" value="DIHYDROFOLATE REDUCTASE FAMILY PROTEIN (AFU_ORTHOLOGUE AFUA_8G06820)"/>
    <property type="match status" value="1"/>
</dbReference>
<dbReference type="Proteomes" id="UP000661894">
    <property type="component" value="Unassembled WGS sequence"/>
</dbReference>
<accession>A0ABR8YYB1</accession>